<dbReference type="Proteomes" id="UP001143486">
    <property type="component" value="Unassembled WGS sequence"/>
</dbReference>
<gene>
    <name evidence="2" type="ORF">GCM10017621_02790</name>
</gene>
<sequence length="379" mass="41200">MRETFQLVEADALSERDWQSLARLRAACPGCHSPFLDPAFARAVAQVRPDTFIGLAFEDETLVAAWPLHVARDGWTRPAGAPFADWNGPLVAPGSTLTPARMIDALGLAGHTASNMTCRPGGPALHEETTRSLVTDLSAGGQATLDALTRRHPRHFKKLRRLGRKLAADHGPVTLTRAGPDSEALGRLLDLKRAQLVRSGLHDVLSPAWVRALLESLHQPRAGSDFGAELFVLEAGGAFVAAEFNLRSGPVMHGWLAGYEPRFAAYSPGHLLVMHLLPEIAARGVEEYDAGTAEHGYKDYFANGERTGVSATLFAESRRTAFRPVRDTLHRLEHAGPGVLARLIGRTRRRLDQICAAETSLRGRTRGTLSALRRFFPAG</sequence>
<dbReference type="Pfam" id="PF13480">
    <property type="entry name" value="Acetyltransf_6"/>
    <property type="match status" value="1"/>
</dbReference>
<evidence type="ECO:0000313" key="2">
    <source>
        <dbReference type="EMBL" id="GLK50771.1"/>
    </source>
</evidence>
<feature type="domain" description="BioF2-like acetyltransferase" evidence="1">
    <location>
        <begin position="155"/>
        <end position="298"/>
    </location>
</feature>
<reference evidence="2" key="1">
    <citation type="journal article" date="2014" name="Int. J. Syst. Evol. Microbiol.">
        <title>Complete genome sequence of Corynebacterium casei LMG S-19264T (=DSM 44701T), isolated from a smear-ripened cheese.</title>
        <authorList>
            <consortium name="US DOE Joint Genome Institute (JGI-PGF)"/>
            <person name="Walter F."/>
            <person name="Albersmeier A."/>
            <person name="Kalinowski J."/>
            <person name="Ruckert C."/>
        </authorList>
    </citation>
    <scope>NUCLEOTIDE SEQUENCE</scope>
    <source>
        <strain evidence="2">VKM B-1513</strain>
    </source>
</reference>
<comment type="caution">
    <text evidence="2">The sequence shown here is derived from an EMBL/GenBank/DDBJ whole genome shotgun (WGS) entry which is preliminary data.</text>
</comment>
<name>A0A9W6MMD9_9PROT</name>
<accession>A0A9W6MMD9</accession>
<dbReference type="AlphaFoldDB" id="A0A9W6MMD9"/>
<dbReference type="InterPro" id="IPR038740">
    <property type="entry name" value="BioF2-like_GNAT_dom"/>
</dbReference>
<evidence type="ECO:0000259" key="1">
    <source>
        <dbReference type="Pfam" id="PF13480"/>
    </source>
</evidence>
<protein>
    <recommendedName>
        <fullName evidence="1">BioF2-like acetyltransferase domain-containing protein</fullName>
    </recommendedName>
</protein>
<keyword evidence="3" id="KW-1185">Reference proteome</keyword>
<reference evidence="2" key="2">
    <citation type="submission" date="2023-01" db="EMBL/GenBank/DDBJ databases">
        <authorList>
            <person name="Sun Q."/>
            <person name="Evtushenko L."/>
        </authorList>
    </citation>
    <scope>NUCLEOTIDE SEQUENCE</scope>
    <source>
        <strain evidence="2">VKM B-1513</strain>
    </source>
</reference>
<dbReference type="EMBL" id="BSFE01000001">
    <property type="protein sequence ID" value="GLK50771.1"/>
    <property type="molecule type" value="Genomic_DNA"/>
</dbReference>
<dbReference type="InterPro" id="IPR016181">
    <property type="entry name" value="Acyl_CoA_acyltransferase"/>
</dbReference>
<evidence type="ECO:0000313" key="3">
    <source>
        <dbReference type="Proteomes" id="UP001143486"/>
    </source>
</evidence>
<organism evidence="2 3">
    <name type="scientific">Maricaulis virginensis</name>
    <dbReference type="NCBI Taxonomy" id="144022"/>
    <lineage>
        <taxon>Bacteria</taxon>
        <taxon>Pseudomonadati</taxon>
        <taxon>Pseudomonadota</taxon>
        <taxon>Alphaproteobacteria</taxon>
        <taxon>Maricaulales</taxon>
        <taxon>Maricaulaceae</taxon>
        <taxon>Maricaulis</taxon>
    </lineage>
</organism>
<proteinExistence type="predicted"/>
<dbReference type="SUPFAM" id="SSF55729">
    <property type="entry name" value="Acyl-CoA N-acyltransferases (Nat)"/>
    <property type="match status" value="1"/>
</dbReference>
<dbReference type="Gene3D" id="3.40.630.30">
    <property type="match status" value="1"/>
</dbReference>
<dbReference type="RefSeq" id="WP_271185169.1">
    <property type="nucleotide sequence ID" value="NZ_BSFE01000001.1"/>
</dbReference>